<evidence type="ECO:0000256" key="1">
    <source>
        <dbReference type="SAM" id="Coils"/>
    </source>
</evidence>
<proteinExistence type="predicted"/>
<name>A0ABM4B4C7_HYDVU</name>
<feature type="coiled-coil region" evidence="1">
    <location>
        <begin position="185"/>
        <end position="212"/>
    </location>
</feature>
<accession>A0ABM4B4C7</accession>
<evidence type="ECO:0000313" key="2">
    <source>
        <dbReference type="Proteomes" id="UP001652625"/>
    </source>
</evidence>
<organism evidence="2 3">
    <name type="scientific">Hydra vulgaris</name>
    <name type="common">Hydra</name>
    <name type="synonym">Hydra attenuata</name>
    <dbReference type="NCBI Taxonomy" id="6087"/>
    <lineage>
        <taxon>Eukaryota</taxon>
        <taxon>Metazoa</taxon>
        <taxon>Cnidaria</taxon>
        <taxon>Hydrozoa</taxon>
        <taxon>Hydroidolina</taxon>
        <taxon>Anthoathecata</taxon>
        <taxon>Aplanulata</taxon>
        <taxon>Hydridae</taxon>
        <taxon>Hydra</taxon>
    </lineage>
</organism>
<keyword evidence="1" id="KW-0175">Coiled coil</keyword>
<sequence length="1847" mass="211741">MSSKKLATQLSAAVSAVIIPTFLNSDSESENECGDIYEELVFHPVLNKDIKTPEEIKEYNFNANKDSGILVDNCYKFNEDQDSKIQNEHHKSNFYSNKDNGILINDCYEFDDENEALSTQTSKNFDSSIYGDVSSIYGDLKFKDCLKNLDIPTESELDKIIEQLPNSLKKNESSFDDSDNLYESNSSASSLLEKLESTMVQLKKENKNKLEFLGAAENYFIMESDFLPTITQEKKVNLTVMARYGNNCSTNTDDFDLDEEDIEKMRQELKQKSQSIINLVKKQESLMPCCYIEESQHLKIERENEIDFRNHIKVSGHEFLVGDIVDSTVEKKEDAKLNITVDSMLDEVNRIMCGFDDHVFLNNHCDDENSQFIKTSKDISINEICDIVSKKTIDSNKVNDNSINNVINNKNNEYKFRQHEMCSPIIEIKDNNEAGNQKVSQSVHLHPAFDSCSYIDYDMKTEVIDWCNILDKDSYSEKNFTSPLKSVHNEVFDSLFTKSFFSAEGTLKNLKHEENKIMTKPKTSILSKKNKDPHGTKDEESLFKSDTNCDGEVKSCLYTDSNVSLGSLAQSFKKQYTEINATRVIKTLNHLEVSNHLETPNHLEKPNYLESSSYLEISYNLNNSNHIATLIHLENSNHLQTLKNQENSNYLEISNNSNISKLKHTANTISNNIDESKCLDPSKSLSPPIGTNNSDQLNKNDNSNLLIDNNSFHLPIETNKKKKKKKKKSVLSANGLHTSQHILKEVSELKSLLYDQSVSHQEGYPFIPNTNKQILTLKISLYSPGVIKMNCPDLISPVINSLASDIYIGLVTLFLLLFQGSKWEITSQLTEIPFDILSLFQVNLDGELMLVVGITENQNTKQKLKKNKFGSTFFHAASHFLNVTDLEQILKKIWDKIEIERLKSVFNQTVIFQQLELQKKEKCEIPGTGKLSSFISISPDTNILNRILAMKSSLSIHTTDDSPSFSSFQYDSQIPEQELTCLTIQNILSMSPKQISAFLKTLRDNSVEIIGLRTGFIINDMKSHLMLSICINEVSSTTLQDGQIILANCEELKKINFNFHADHFQFNNNEDPIINFPVGSKMAFQFVVQWFGPHYKDHDEAYLAIKEYKMVSSQIKDKKWSLETSSLSLLATCFSLSCLLVSSSVPTSFLAFIISFSERRGLQLKSICKLCISLKEQHAWKIIPDLNNKTYSSINEKHNLLVFYGRSCSYRLLGVVKKLCNILMKPTTGESLQLLCTDKFFKYNELSKRCKSYLLSHSTNDMIVPLYFNEHIDTLLKTSELLPNPSSLVDFGDIVFKARLNLYTPELSLIALLVYGTSLVRQMSVFFRIVFGDLFFDCINAWRQASQSSSMKVLYAPTLEWLGLKYISKLSATQVNDFIIYEPFSTKWKTETTKMIGKEANLMVFRAVDKREVTRLIAKLEDFMIESKSDNNHSNIILHSDAEYVTQIMYKYFHDREIYGDSLANQSYNYYIPIDENLFSLSKMFNPNAEYSFVSLEYVPKLEFDKLCDSNCNKVYKVEFNRAPLLAQLVLQNEQSYVGFSVLYNTEHILAISKSLTRIVNMGFQICALKFPVFDHRDFWMRLVFKRSNAIFLLSKLLLELRSSYQSLVWSVTETEEDLICFIENNFKQNSNSGGIFYSNYFSYIHKLHFEGETIFYGRQSREIDWDPECSKTNNEYFIKCEPAYTQSFLSLPSTKTDQFTVIIFTRPIISGIFCGKRFPSKSIFPELWHLLESLSYRSVAMRMTSLNDEFANMIVESFGLDYEKAKLMKSFLMDKQHPILAVVMVGSCILSNFFITLQRNLDDEAIQCLKDFSLISQSTLQAEFLLLLLFDQVLPNSKFQIRTCVV</sequence>
<dbReference type="GeneID" id="101236927"/>
<feature type="coiled-coil region" evidence="1">
    <location>
        <begin position="255"/>
        <end position="282"/>
    </location>
</feature>
<gene>
    <name evidence="3" type="primary">LOC101236927</name>
</gene>
<evidence type="ECO:0000313" key="3">
    <source>
        <dbReference type="RefSeq" id="XP_065643661.1"/>
    </source>
</evidence>
<dbReference type="RefSeq" id="XP_065643661.1">
    <property type="nucleotide sequence ID" value="XM_065787589.1"/>
</dbReference>
<protein>
    <submittedName>
        <fullName evidence="3">Uncharacterized protein LOC101236927 isoform X3</fullName>
    </submittedName>
</protein>
<dbReference type="Proteomes" id="UP001652625">
    <property type="component" value="Chromosome 01"/>
</dbReference>
<keyword evidence="2" id="KW-1185">Reference proteome</keyword>
<reference evidence="3" key="2">
    <citation type="submission" date="2025-08" db="UniProtKB">
        <authorList>
            <consortium name="RefSeq"/>
        </authorList>
    </citation>
    <scope>IDENTIFICATION</scope>
</reference>
<reference evidence="2" key="1">
    <citation type="submission" date="2025-05" db="UniProtKB">
        <authorList>
            <consortium name="RefSeq"/>
        </authorList>
    </citation>
    <scope>NUCLEOTIDE SEQUENCE [LARGE SCALE GENOMIC DNA]</scope>
</reference>